<dbReference type="RefSeq" id="WP_172770173.1">
    <property type="nucleotide sequence ID" value="NZ_JABDSI010000123.1"/>
</dbReference>
<keyword evidence="2" id="KW-0547">Nucleotide-binding</keyword>
<keyword evidence="2" id="KW-0347">Helicase</keyword>
<reference evidence="2 3" key="1">
    <citation type="submission" date="2020-04" db="EMBL/GenBank/DDBJ databases">
        <title>A novel gut-associated lysogenic phage, Bacteroides phage BV01, alters the host transcriptome and bile acid metabolism in Bacteroides vulgatus.</title>
        <authorList>
            <person name="Campbell D.E."/>
            <person name="Ly L."/>
            <person name="Ridlon J.M."/>
            <person name="Hsiao A."/>
            <person name="Degnan P.H."/>
        </authorList>
    </citation>
    <scope>NUCLEOTIDE SEQUENCE [LARGE SCALE GENOMIC DNA]</scope>
    <source>
        <strain evidence="2 3">VPI-BV8526</strain>
    </source>
</reference>
<comment type="caution">
    <text evidence="2">The sequence shown here is derived from an EMBL/GenBank/DDBJ whole genome shotgun (WGS) entry which is preliminary data.</text>
</comment>
<sequence>MNDTLRDYQQEMKLRLFKEWELHRSVMVQMPTGTGKTHLLAAIVREFLRGSGSRVWIVAHRRELVEQIEETVSRHGMSKEDGRVRVMSIQWLSRNRKHMDEEPDLIVIDEAHHALAETYRILWENYPEARKLGMTATPCRLNGKGFTDLFDSLITSWTVAEFIGKGWLSSFDYVSIRANSREQRLID</sequence>
<dbReference type="Proteomes" id="UP000583639">
    <property type="component" value="Unassembled WGS sequence"/>
</dbReference>
<gene>
    <name evidence="2" type="ORF">HKQ55_13100</name>
</gene>
<proteinExistence type="predicted"/>
<keyword evidence="2" id="KW-0067">ATP-binding</keyword>
<dbReference type="InterPro" id="IPR050742">
    <property type="entry name" value="Helicase_Restrict-Modif_Enz"/>
</dbReference>
<feature type="domain" description="Helicase ATP-binding" evidence="1">
    <location>
        <begin position="17"/>
        <end position="156"/>
    </location>
</feature>
<dbReference type="PANTHER" id="PTHR47396:SF1">
    <property type="entry name" value="ATP-DEPENDENT HELICASE IRC3-RELATED"/>
    <property type="match status" value="1"/>
</dbReference>
<dbReference type="Gene3D" id="3.40.50.300">
    <property type="entry name" value="P-loop containing nucleotide triphosphate hydrolases"/>
    <property type="match status" value="1"/>
</dbReference>
<dbReference type="SUPFAM" id="SSF52540">
    <property type="entry name" value="P-loop containing nucleoside triphosphate hydrolases"/>
    <property type="match status" value="1"/>
</dbReference>
<dbReference type="InterPro" id="IPR006935">
    <property type="entry name" value="Helicase/UvrB_N"/>
</dbReference>
<evidence type="ECO:0000313" key="3">
    <source>
        <dbReference type="Proteomes" id="UP000583639"/>
    </source>
</evidence>
<protein>
    <submittedName>
        <fullName evidence="2">DEAD/DEAH box helicase family protein</fullName>
    </submittedName>
</protein>
<dbReference type="SMART" id="SM00487">
    <property type="entry name" value="DEXDc"/>
    <property type="match status" value="1"/>
</dbReference>
<name>A0A848R2A0_PHOVU</name>
<dbReference type="InterPro" id="IPR014001">
    <property type="entry name" value="Helicase_ATP-bd"/>
</dbReference>
<evidence type="ECO:0000313" key="2">
    <source>
        <dbReference type="EMBL" id="NMW41042.1"/>
    </source>
</evidence>
<dbReference type="GO" id="GO:0003677">
    <property type="term" value="F:DNA binding"/>
    <property type="evidence" value="ECO:0007669"/>
    <property type="project" value="InterPro"/>
</dbReference>
<dbReference type="GO" id="GO:0004386">
    <property type="term" value="F:helicase activity"/>
    <property type="evidence" value="ECO:0007669"/>
    <property type="project" value="UniProtKB-KW"/>
</dbReference>
<feature type="non-terminal residue" evidence="2">
    <location>
        <position position="187"/>
    </location>
</feature>
<dbReference type="GO" id="GO:0005524">
    <property type="term" value="F:ATP binding"/>
    <property type="evidence" value="ECO:0007669"/>
    <property type="project" value="InterPro"/>
</dbReference>
<dbReference type="PANTHER" id="PTHR47396">
    <property type="entry name" value="TYPE I RESTRICTION ENZYME ECOKI R PROTEIN"/>
    <property type="match status" value="1"/>
</dbReference>
<dbReference type="GO" id="GO:0016787">
    <property type="term" value="F:hydrolase activity"/>
    <property type="evidence" value="ECO:0007669"/>
    <property type="project" value="InterPro"/>
</dbReference>
<dbReference type="EMBL" id="JABDSI010000123">
    <property type="protein sequence ID" value="NMW41042.1"/>
    <property type="molecule type" value="Genomic_DNA"/>
</dbReference>
<dbReference type="Pfam" id="PF04851">
    <property type="entry name" value="ResIII"/>
    <property type="match status" value="1"/>
</dbReference>
<dbReference type="GO" id="GO:0005829">
    <property type="term" value="C:cytosol"/>
    <property type="evidence" value="ECO:0007669"/>
    <property type="project" value="TreeGrafter"/>
</dbReference>
<evidence type="ECO:0000259" key="1">
    <source>
        <dbReference type="PROSITE" id="PS51192"/>
    </source>
</evidence>
<dbReference type="PROSITE" id="PS51192">
    <property type="entry name" value="HELICASE_ATP_BIND_1"/>
    <property type="match status" value="1"/>
</dbReference>
<dbReference type="AlphaFoldDB" id="A0A848R2A0"/>
<dbReference type="InterPro" id="IPR027417">
    <property type="entry name" value="P-loop_NTPase"/>
</dbReference>
<organism evidence="2 3">
    <name type="scientific">Phocaeicola vulgatus</name>
    <name type="common">Bacteroides vulgatus</name>
    <dbReference type="NCBI Taxonomy" id="821"/>
    <lineage>
        <taxon>Bacteria</taxon>
        <taxon>Pseudomonadati</taxon>
        <taxon>Bacteroidota</taxon>
        <taxon>Bacteroidia</taxon>
        <taxon>Bacteroidales</taxon>
        <taxon>Bacteroidaceae</taxon>
        <taxon>Phocaeicola</taxon>
    </lineage>
</organism>
<accession>A0A848R2A0</accession>
<keyword evidence="2" id="KW-0378">Hydrolase</keyword>